<dbReference type="Proteomes" id="UP000017396">
    <property type="component" value="Chromosome"/>
</dbReference>
<evidence type="ECO:0000313" key="2">
    <source>
        <dbReference type="Proteomes" id="UP000017396"/>
    </source>
</evidence>
<dbReference type="STRING" id="1183438.GKIL_4489"/>
<dbReference type="HOGENOM" id="CLU_2000663_0_0_3"/>
<reference evidence="1 2" key="1">
    <citation type="journal article" date="2013" name="PLoS ONE">
        <title>Cultivation and Complete Genome Sequencing of Gloeobacter kilaueensis sp. nov., from a Lava Cave in Kilauea Caldera, Hawai'i.</title>
        <authorList>
            <person name="Saw J.H."/>
            <person name="Schatz M."/>
            <person name="Brown M.V."/>
            <person name="Kunkel D.D."/>
            <person name="Foster J.S."/>
            <person name="Shick H."/>
            <person name="Christensen S."/>
            <person name="Hou S."/>
            <person name="Wan X."/>
            <person name="Donachie S.P."/>
        </authorList>
    </citation>
    <scope>NUCLEOTIDE SEQUENCE [LARGE SCALE GENOMIC DNA]</scope>
    <source>
        <strain evidence="2">JS</strain>
    </source>
</reference>
<accession>U5QSM5</accession>
<dbReference type="OrthoDB" id="1027344at2"/>
<organism evidence="1 2">
    <name type="scientific">Gloeobacter kilaueensis (strain ATCC BAA-2537 / CCAP 1431/1 / ULC 316 / JS1)</name>
    <dbReference type="NCBI Taxonomy" id="1183438"/>
    <lineage>
        <taxon>Bacteria</taxon>
        <taxon>Bacillati</taxon>
        <taxon>Cyanobacteriota</taxon>
        <taxon>Cyanophyceae</taxon>
        <taxon>Gloeobacterales</taxon>
        <taxon>Gloeobacteraceae</taxon>
        <taxon>Gloeobacter</taxon>
    </lineage>
</organism>
<gene>
    <name evidence="1" type="ORF">GKIL_4489</name>
</gene>
<evidence type="ECO:0008006" key="3">
    <source>
        <dbReference type="Google" id="ProtNLM"/>
    </source>
</evidence>
<dbReference type="RefSeq" id="WP_023176127.1">
    <property type="nucleotide sequence ID" value="NC_022600.1"/>
</dbReference>
<name>U5QSM5_GLOK1</name>
<sequence>MQLVRWPFGFCLALSPFVFVPRDFERWPAGYRAAILAHERIHHRQQRALGLVRFCLLYALDVGFRWRIERLGYEREMWELARRGLKIQPERYARVVSSHLYWGMISYSDACDWAESCADRLQQS</sequence>
<keyword evidence="2" id="KW-1185">Reference proteome</keyword>
<proteinExistence type="predicted"/>
<dbReference type="AlphaFoldDB" id="U5QSM5"/>
<dbReference type="KEGG" id="glj:GKIL_4489"/>
<protein>
    <recommendedName>
        <fullName evidence="3">Peptidase M56 domain-containing protein</fullName>
    </recommendedName>
</protein>
<dbReference type="EMBL" id="CP003587">
    <property type="protein sequence ID" value="AGY60735.1"/>
    <property type="molecule type" value="Genomic_DNA"/>
</dbReference>
<evidence type="ECO:0000313" key="1">
    <source>
        <dbReference type="EMBL" id="AGY60735.1"/>
    </source>
</evidence>